<dbReference type="PANTHER" id="PTHR47966:SF23">
    <property type="entry name" value="ASPARTIC ENDOPEPTIDASE, PUTATIVE (AFU_ORTHOLOGUE AFUA_2G15950)-RELATED"/>
    <property type="match status" value="1"/>
</dbReference>
<evidence type="ECO:0000313" key="15">
    <source>
        <dbReference type="Proteomes" id="UP001056436"/>
    </source>
</evidence>
<keyword evidence="7 11" id="KW-0378">Hydrolase</keyword>
<evidence type="ECO:0000256" key="7">
    <source>
        <dbReference type="ARBA" id="ARBA00022801"/>
    </source>
</evidence>
<sequence length="501" mass="52891">MESTSLRSLVLYGLLSTFADASPVEKRANIQKRGHFLVPRVPNDNFAGHNGPRQLIKAYRKYSMPIPQGLQDAMDAMAAQNPSPEPVKAEGFKSLAAGATNQTAAAGQPGTGLVTATPIRNDVEYVSPIKIGGQEVNVDFDSGSSDLWVFTSMLDATSQTGHQLYDPTKSTNAKMLSGQQFSIRYGDGSGAQGVVGTDVVDIGGAVVQEQAVEMATAVSQQFVQDTANNGLLGLAFSKLNTVKPTAQKTFFDNVMPSLAEPVFTADLRKKTVGAYEFGRIDSSKFTGQMAWIPVNTTSGFWQFSSEKFQVAGGQVQQGTAGAQAIADTGTTLILANPPMVQAYYQQVQGAKQDQQVGGITFPCNAQLPDLMMDIGGVYMARVKGADINFAQVDAQTCFGGLQATTSKLQIYGDIMFKSQFVAFNGGNMSLGMAEHVVNSQQAAAPATGAGAAADSLFLMSRENNMNNNAGSTSGSERLTAAKGGLMVVLQAVLIAMVMGVF</sequence>
<dbReference type="EMBL" id="SDAQ01000113">
    <property type="protein sequence ID" value="KAI3537610.1"/>
    <property type="molecule type" value="Genomic_DNA"/>
</dbReference>
<name>A0A9Q0AY74_9PEZI</name>
<comment type="similarity">
    <text evidence="2 11">Belongs to the peptidase A1 family.</text>
</comment>
<evidence type="ECO:0000256" key="9">
    <source>
        <dbReference type="ARBA" id="ARBA00023180"/>
    </source>
</evidence>
<dbReference type="Gene3D" id="2.40.70.10">
    <property type="entry name" value="Acid Proteases"/>
    <property type="match status" value="2"/>
</dbReference>
<evidence type="ECO:0000256" key="12">
    <source>
        <dbReference type="SAM" id="SignalP"/>
    </source>
</evidence>
<feature type="domain" description="Peptidase A1" evidence="13">
    <location>
        <begin position="125"/>
        <end position="433"/>
    </location>
</feature>
<evidence type="ECO:0000256" key="8">
    <source>
        <dbReference type="ARBA" id="ARBA00023145"/>
    </source>
</evidence>
<dbReference type="GO" id="GO:0005576">
    <property type="term" value="C:extracellular region"/>
    <property type="evidence" value="ECO:0007669"/>
    <property type="project" value="UniProtKB-SubCell"/>
</dbReference>
<accession>A0A9Q0AY74</accession>
<dbReference type="InterPro" id="IPR033121">
    <property type="entry name" value="PEPTIDASE_A1"/>
</dbReference>
<evidence type="ECO:0000256" key="1">
    <source>
        <dbReference type="ARBA" id="ARBA00004613"/>
    </source>
</evidence>
<proteinExistence type="inferred from homology"/>
<dbReference type="SUPFAM" id="SSF50630">
    <property type="entry name" value="Acid proteases"/>
    <property type="match status" value="1"/>
</dbReference>
<keyword evidence="5 12" id="KW-0732">Signal</keyword>
<feature type="signal peptide" evidence="12">
    <location>
        <begin position="1"/>
        <end position="21"/>
    </location>
</feature>
<evidence type="ECO:0000256" key="11">
    <source>
        <dbReference type="RuleBase" id="RU000454"/>
    </source>
</evidence>
<dbReference type="InterPro" id="IPR021109">
    <property type="entry name" value="Peptidase_aspartic_dom_sf"/>
</dbReference>
<gene>
    <name evidence="14" type="ORF">CABS02_12087</name>
</gene>
<dbReference type="PRINTS" id="PR00792">
    <property type="entry name" value="PEPSIN"/>
</dbReference>
<evidence type="ECO:0000259" key="13">
    <source>
        <dbReference type="PROSITE" id="PS51767"/>
    </source>
</evidence>
<keyword evidence="4 11" id="KW-0645">Protease</keyword>
<keyword evidence="9" id="KW-0325">Glycoprotein</keyword>
<evidence type="ECO:0000313" key="14">
    <source>
        <dbReference type="EMBL" id="KAI3537610.1"/>
    </source>
</evidence>
<dbReference type="InterPro" id="IPR001461">
    <property type="entry name" value="Aspartic_peptidase_A1"/>
</dbReference>
<dbReference type="Pfam" id="PF00026">
    <property type="entry name" value="Asp"/>
    <property type="match status" value="1"/>
</dbReference>
<keyword evidence="6 11" id="KW-0064">Aspartyl protease</keyword>
<feature type="active site" evidence="10">
    <location>
        <position position="327"/>
    </location>
</feature>
<comment type="caution">
    <text evidence="14">The sequence shown here is derived from an EMBL/GenBank/DDBJ whole genome shotgun (WGS) entry which is preliminary data.</text>
</comment>
<feature type="active site" evidence="10">
    <location>
        <position position="141"/>
    </location>
</feature>
<evidence type="ECO:0000256" key="5">
    <source>
        <dbReference type="ARBA" id="ARBA00022729"/>
    </source>
</evidence>
<keyword evidence="15" id="KW-1185">Reference proteome</keyword>
<dbReference type="GO" id="GO:0004190">
    <property type="term" value="F:aspartic-type endopeptidase activity"/>
    <property type="evidence" value="ECO:0007669"/>
    <property type="project" value="UniProtKB-KW"/>
</dbReference>
<dbReference type="InterPro" id="IPR034163">
    <property type="entry name" value="Aspergillopepsin-like_cat_dom"/>
</dbReference>
<dbReference type="InterPro" id="IPR001969">
    <property type="entry name" value="Aspartic_peptidase_AS"/>
</dbReference>
<reference evidence="14" key="1">
    <citation type="submission" date="2019-01" db="EMBL/GenBank/DDBJ databases">
        <title>Colletotrichum abscissum LGMF1257.</title>
        <authorList>
            <person name="Baroncelli R."/>
        </authorList>
    </citation>
    <scope>NUCLEOTIDE SEQUENCE</scope>
    <source>
        <strain evidence="14">Ca142</strain>
    </source>
</reference>
<dbReference type="PROSITE" id="PS51767">
    <property type="entry name" value="PEPTIDASE_A1"/>
    <property type="match status" value="1"/>
</dbReference>
<dbReference type="PROSITE" id="PS00141">
    <property type="entry name" value="ASP_PROTEASE"/>
    <property type="match status" value="2"/>
</dbReference>
<organism evidence="14 15">
    <name type="scientific">Colletotrichum abscissum</name>
    <dbReference type="NCBI Taxonomy" id="1671311"/>
    <lineage>
        <taxon>Eukaryota</taxon>
        <taxon>Fungi</taxon>
        <taxon>Dikarya</taxon>
        <taxon>Ascomycota</taxon>
        <taxon>Pezizomycotina</taxon>
        <taxon>Sordariomycetes</taxon>
        <taxon>Hypocreomycetidae</taxon>
        <taxon>Glomerellales</taxon>
        <taxon>Glomerellaceae</taxon>
        <taxon>Colletotrichum</taxon>
        <taxon>Colletotrichum acutatum species complex</taxon>
    </lineage>
</organism>
<evidence type="ECO:0000256" key="3">
    <source>
        <dbReference type="ARBA" id="ARBA00022525"/>
    </source>
</evidence>
<protein>
    <submittedName>
        <fullName evidence="14">Eukaryotic aspartyl protease</fullName>
    </submittedName>
</protein>
<dbReference type="AlphaFoldDB" id="A0A9Q0AY74"/>
<dbReference type="GO" id="GO:0006508">
    <property type="term" value="P:proteolysis"/>
    <property type="evidence" value="ECO:0007669"/>
    <property type="project" value="UniProtKB-KW"/>
</dbReference>
<dbReference type="Proteomes" id="UP001056436">
    <property type="component" value="Unassembled WGS sequence"/>
</dbReference>
<dbReference type="FunFam" id="2.40.70.10:FF:000026">
    <property type="entry name" value="Endothiapepsin"/>
    <property type="match status" value="1"/>
</dbReference>
<dbReference type="OrthoDB" id="2747330at2759"/>
<keyword evidence="8" id="KW-0865">Zymogen</keyword>
<dbReference type="PANTHER" id="PTHR47966">
    <property type="entry name" value="BETA-SITE APP-CLEAVING ENZYME, ISOFORM A-RELATED"/>
    <property type="match status" value="1"/>
</dbReference>
<evidence type="ECO:0000256" key="10">
    <source>
        <dbReference type="PIRSR" id="PIRSR601461-1"/>
    </source>
</evidence>
<comment type="subcellular location">
    <subcellularLocation>
        <location evidence="1">Secreted</location>
    </subcellularLocation>
</comment>
<evidence type="ECO:0000256" key="6">
    <source>
        <dbReference type="ARBA" id="ARBA00022750"/>
    </source>
</evidence>
<feature type="chain" id="PRO_5040377421" evidence="12">
    <location>
        <begin position="22"/>
        <end position="501"/>
    </location>
</feature>
<evidence type="ECO:0000256" key="2">
    <source>
        <dbReference type="ARBA" id="ARBA00007447"/>
    </source>
</evidence>
<keyword evidence="3" id="KW-0964">Secreted</keyword>
<evidence type="ECO:0000256" key="4">
    <source>
        <dbReference type="ARBA" id="ARBA00022670"/>
    </source>
</evidence>
<dbReference type="CDD" id="cd06097">
    <property type="entry name" value="Aspergillopepsin_like"/>
    <property type="match status" value="1"/>
</dbReference>